<name>A0A1H7SAX2_9SPHN</name>
<keyword evidence="7" id="KW-1185">Reference proteome</keyword>
<proteinExistence type="predicted"/>
<keyword evidence="3 5" id="KW-1133">Transmembrane helix</keyword>
<comment type="subcellular location">
    <subcellularLocation>
        <location evidence="1">Membrane</location>
    </subcellularLocation>
</comment>
<evidence type="ECO:0000256" key="3">
    <source>
        <dbReference type="ARBA" id="ARBA00022989"/>
    </source>
</evidence>
<evidence type="ECO:0000313" key="7">
    <source>
        <dbReference type="Proteomes" id="UP000199214"/>
    </source>
</evidence>
<dbReference type="OrthoDB" id="7619858at2"/>
<dbReference type="SUPFAM" id="SSF161084">
    <property type="entry name" value="MAPEG domain-like"/>
    <property type="match status" value="1"/>
</dbReference>
<dbReference type="Pfam" id="PF01124">
    <property type="entry name" value="MAPEG"/>
    <property type="match status" value="1"/>
</dbReference>
<dbReference type="GO" id="GO:0016020">
    <property type="term" value="C:membrane"/>
    <property type="evidence" value="ECO:0007669"/>
    <property type="project" value="UniProtKB-SubCell"/>
</dbReference>
<organism evidence="6 7">
    <name type="scientific">Sphingomonas palmae</name>
    <dbReference type="NCBI Taxonomy" id="1855283"/>
    <lineage>
        <taxon>Bacteria</taxon>
        <taxon>Pseudomonadati</taxon>
        <taxon>Pseudomonadota</taxon>
        <taxon>Alphaproteobacteria</taxon>
        <taxon>Sphingomonadales</taxon>
        <taxon>Sphingomonadaceae</taxon>
        <taxon>Sphingomonas</taxon>
    </lineage>
</organism>
<dbReference type="STRING" id="1855283.SAMN05216382_2502"/>
<dbReference type="EMBL" id="FNZZ01000004">
    <property type="protein sequence ID" value="SEL69528.1"/>
    <property type="molecule type" value="Genomic_DNA"/>
</dbReference>
<dbReference type="PANTHER" id="PTHR35814:SF1">
    <property type="entry name" value="GLUTATHIONE S-TRANSFERASE-RELATED"/>
    <property type="match status" value="1"/>
</dbReference>
<evidence type="ECO:0008006" key="8">
    <source>
        <dbReference type="Google" id="ProtNLM"/>
    </source>
</evidence>
<dbReference type="InterPro" id="IPR023352">
    <property type="entry name" value="MAPEG-like_dom_sf"/>
</dbReference>
<dbReference type="InterPro" id="IPR001129">
    <property type="entry name" value="Membr-assoc_MAPEG"/>
</dbReference>
<evidence type="ECO:0000256" key="4">
    <source>
        <dbReference type="ARBA" id="ARBA00023136"/>
    </source>
</evidence>
<keyword evidence="2 5" id="KW-0812">Transmembrane</keyword>
<evidence type="ECO:0000256" key="1">
    <source>
        <dbReference type="ARBA" id="ARBA00004370"/>
    </source>
</evidence>
<evidence type="ECO:0000313" key="6">
    <source>
        <dbReference type="EMBL" id="SEL69528.1"/>
    </source>
</evidence>
<evidence type="ECO:0000256" key="2">
    <source>
        <dbReference type="ARBA" id="ARBA00022692"/>
    </source>
</evidence>
<protein>
    <recommendedName>
        <fullName evidence="8">MAPEG family protein</fullName>
    </recommendedName>
</protein>
<dbReference type="PANTHER" id="PTHR35814">
    <property type="match status" value="1"/>
</dbReference>
<feature type="transmembrane region" description="Helical" evidence="5">
    <location>
        <begin position="6"/>
        <end position="24"/>
    </location>
</feature>
<dbReference type="Proteomes" id="UP000199214">
    <property type="component" value="Unassembled WGS sequence"/>
</dbReference>
<sequence length="147" mass="15104">MLLPMTLTIAAACAAINIWLALRVSQRRIKGKVMIGDGGAGPLQAAVRAHANFVEYAPFVLILLAGIELAGGSPTWLWVAGAVFVAARVAHGLGMDRAAPNPLRAGAIVGTWVVLVGLAVWALVLVCGSDARTDGAITTVPIDATRG</sequence>
<evidence type="ECO:0000256" key="5">
    <source>
        <dbReference type="SAM" id="Phobius"/>
    </source>
</evidence>
<dbReference type="RefSeq" id="WP_093006717.1">
    <property type="nucleotide sequence ID" value="NZ_FNZZ01000004.1"/>
</dbReference>
<keyword evidence="4 5" id="KW-0472">Membrane</keyword>
<accession>A0A1H7SAX2</accession>
<feature type="transmembrane region" description="Helical" evidence="5">
    <location>
        <begin position="53"/>
        <end position="70"/>
    </location>
</feature>
<dbReference type="AlphaFoldDB" id="A0A1H7SAX2"/>
<gene>
    <name evidence="6" type="ORF">SAMN05216382_2502</name>
</gene>
<reference evidence="7" key="1">
    <citation type="submission" date="2016-10" db="EMBL/GenBank/DDBJ databases">
        <authorList>
            <person name="Varghese N."/>
            <person name="Submissions S."/>
        </authorList>
    </citation>
    <scope>NUCLEOTIDE SEQUENCE [LARGE SCALE GENOMIC DNA]</scope>
    <source>
        <strain evidence="7">JS21-1</strain>
    </source>
</reference>
<dbReference type="Gene3D" id="1.20.120.550">
    <property type="entry name" value="Membrane associated eicosanoid/glutathione metabolism-like domain"/>
    <property type="match status" value="1"/>
</dbReference>
<feature type="transmembrane region" description="Helical" evidence="5">
    <location>
        <begin position="105"/>
        <end position="126"/>
    </location>
</feature>